<feature type="transmembrane region" description="Helical" evidence="1">
    <location>
        <begin position="118"/>
        <end position="136"/>
    </location>
</feature>
<sequence>MEILTQSGAALVVLIFASVHLFSPKLVFLDHTPRSIWLSAAGGVSVAYVFVHLLPELSHFSSLLDLGDEAHHEAGTHESAAPWIYLMALTGLVVFYALERMAQKQAGHRGTTSPAGAFWLHLGGFALYNFLVGYLLEEQLREEGVFGMLLYAGALGLHFVVNDRALYGHHGARYLRHGRWLLAGAVAAGWLASLGYEIPEAWIAGGFGFLAGSVVLNVIKEELPEERESRLWAFALGAALYAALLLAL</sequence>
<feature type="transmembrane region" description="Helical" evidence="1">
    <location>
        <begin position="80"/>
        <end position="98"/>
    </location>
</feature>
<feature type="transmembrane region" description="Helical" evidence="1">
    <location>
        <begin position="202"/>
        <end position="219"/>
    </location>
</feature>
<accession>A0A9X2FSK9</accession>
<reference evidence="2" key="1">
    <citation type="submission" date="2022-06" db="EMBL/GenBank/DDBJ databases">
        <title>Limimaricola sediminis sp. nov., isolated from an intertidal sediment.</title>
        <authorList>
            <person name="Shao X."/>
        </authorList>
    </citation>
    <scope>NUCLEOTIDE SEQUENCE</scope>
    <source>
        <strain evidence="2">ASW11-118</strain>
    </source>
</reference>
<feature type="transmembrane region" description="Helical" evidence="1">
    <location>
        <begin position="35"/>
        <end position="54"/>
    </location>
</feature>
<dbReference type="AlphaFoldDB" id="A0A9X2FSK9"/>
<dbReference type="Proteomes" id="UP001139477">
    <property type="component" value="Unassembled WGS sequence"/>
</dbReference>
<dbReference type="RefSeq" id="WP_253332897.1">
    <property type="nucleotide sequence ID" value="NZ_JAMYXC010000196.1"/>
</dbReference>
<gene>
    <name evidence="2" type="ORF">NHG85_12640</name>
</gene>
<feature type="transmembrane region" description="Helical" evidence="1">
    <location>
        <begin position="179"/>
        <end position="196"/>
    </location>
</feature>
<comment type="caution">
    <text evidence="2">The sequence shown here is derived from an EMBL/GenBank/DDBJ whole genome shotgun (WGS) entry which is preliminary data.</text>
</comment>
<proteinExistence type="predicted"/>
<evidence type="ECO:0000313" key="3">
    <source>
        <dbReference type="Proteomes" id="UP001139477"/>
    </source>
</evidence>
<keyword evidence="3" id="KW-1185">Reference proteome</keyword>
<dbReference type="EMBL" id="JAMYXC010000196">
    <property type="protein sequence ID" value="MCP1169359.1"/>
    <property type="molecule type" value="Genomic_DNA"/>
</dbReference>
<evidence type="ECO:0000313" key="2">
    <source>
        <dbReference type="EMBL" id="MCP1169359.1"/>
    </source>
</evidence>
<protein>
    <submittedName>
        <fullName evidence="2">ZIP family metal transporter</fullName>
    </submittedName>
</protein>
<keyword evidence="1" id="KW-0472">Membrane</keyword>
<keyword evidence="1" id="KW-0812">Transmembrane</keyword>
<feature type="transmembrane region" description="Helical" evidence="1">
    <location>
        <begin position="148"/>
        <end position="167"/>
    </location>
</feature>
<feature type="transmembrane region" description="Helical" evidence="1">
    <location>
        <begin position="231"/>
        <end position="247"/>
    </location>
</feature>
<feature type="transmembrane region" description="Helical" evidence="1">
    <location>
        <begin position="6"/>
        <end position="23"/>
    </location>
</feature>
<evidence type="ECO:0000256" key="1">
    <source>
        <dbReference type="SAM" id="Phobius"/>
    </source>
</evidence>
<name>A0A9X2FSK9_9RHOB</name>
<organism evidence="2 3">
    <name type="scientific">Limimaricola litoreus</name>
    <dbReference type="NCBI Taxonomy" id="2955316"/>
    <lineage>
        <taxon>Bacteria</taxon>
        <taxon>Pseudomonadati</taxon>
        <taxon>Pseudomonadota</taxon>
        <taxon>Alphaproteobacteria</taxon>
        <taxon>Rhodobacterales</taxon>
        <taxon>Paracoccaceae</taxon>
        <taxon>Limimaricola</taxon>
    </lineage>
</organism>
<keyword evidence="1" id="KW-1133">Transmembrane helix</keyword>